<keyword evidence="1" id="KW-0805">Transcription regulation</keyword>
<dbReference type="GO" id="GO:0003677">
    <property type="term" value="F:DNA binding"/>
    <property type="evidence" value="ECO:0007669"/>
    <property type="project" value="UniProtKB-KW"/>
</dbReference>
<dbReference type="CDD" id="cd00090">
    <property type="entry name" value="HTH_ARSR"/>
    <property type="match status" value="1"/>
</dbReference>
<dbReference type="Proteomes" id="UP000197032">
    <property type="component" value="Unassembled WGS sequence"/>
</dbReference>
<feature type="domain" description="HTH arsR-type" evidence="4">
    <location>
        <begin position="15"/>
        <end position="109"/>
    </location>
</feature>
<dbReference type="PROSITE" id="PS50987">
    <property type="entry name" value="HTH_ARSR_2"/>
    <property type="match status" value="1"/>
</dbReference>
<gene>
    <name evidence="5" type="ORF">KKC1_17720</name>
</gene>
<dbReference type="PANTHER" id="PTHR33154:SF18">
    <property type="entry name" value="ARSENICAL RESISTANCE OPERON REPRESSOR"/>
    <property type="match status" value="1"/>
</dbReference>
<evidence type="ECO:0000256" key="3">
    <source>
        <dbReference type="ARBA" id="ARBA00023163"/>
    </source>
</evidence>
<keyword evidence="2" id="KW-0238">DNA-binding</keyword>
<reference evidence="6" key="1">
    <citation type="journal article" date="2017" name="Appl. Environ. Microbiol.">
        <title>Genomic analysis of Calderihabitans maritimus KKC1, a thermophilic hydrogenogenic carboxydotrophic bacterium isolated from marine sediment.</title>
        <authorList>
            <person name="Omae K."/>
            <person name="Yoneda Y."/>
            <person name="Fukuyama Y."/>
            <person name="Yoshida T."/>
            <person name="Sako Y."/>
        </authorList>
    </citation>
    <scope>NUCLEOTIDE SEQUENCE [LARGE SCALE GENOMIC DNA]</scope>
    <source>
        <strain evidence="6">KKC1</strain>
    </source>
</reference>
<dbReference type="PANTHER" id="PTHR33154">
    <property type="entry name" value="TRANSCRIPTIONAL REGULATOR, ARSR FAMILY"/>
    <property type="match status" value="1"/>
</dbReference>
<dbReference type="InterPro" id="IPR036390">
    <property type="entry name" value="WH_DNA-bd_sf"/>
</dbReference>
<dbReference type="PRINTS" id="PR00778">
    <property type="entry name" value="HTHARSR"/>
</dbReference>
<accession>A0A1Z5HTH1</accession>
<evidence type="ECO:0000313" key="6">
    <source>
        <dbReference type="Proteomes" id="UP000197032"/>
    </source>
</evidence>
<dbReference type="InterPro" id="IPR036388">
    <property type="entry name" value="WH-like_DNA-bd_sf"/>
</dbReference>
<dbReference type="SMART" id="SM00418">
    <property type="entry name" value="HTH_ARSR"/>
    <property type="match status" value="1"/>
</dbReference>
<evidence type="ECO:0000259" key="4">
    <source>
        <dbReference type="PROSITE" id="PS50987"/>
    </source>
</evidence>
<evidence type="ECO:0000313" key="5">
    <source>
        <dbReference type="EMBL" id="GAW92621.1"/>
    </source>
</evidence>
<dbReference type="SUPFAM" id="SSF46785">
    <property type="entry name" value="Winged helix' DNA-binding domain"/>
    <property type="match status" value="1"/>
</dbReference>
<keyword evidence="3" id="KW-0804">Transcription</keyword>
<dbReference type="EMBL" id="BDGJ01000087">
    <property type="protein sequence ID" value="GAW92621.1"/>
    <property type="molecule type" value="Genomic_DNA"/>
</dbReference>
<proteinExistence type="predicted"/>
<evidence type="ECO:0000256" key="2">
    <source>
        <dbReference type="ARBA" id="ARBA00023125"/>
    </source>
</evidence>
<dbReference type="InterPro" id="IPR051081">
    <property type="entry name" value="HTH_MetalResp_TranReg"/>
</dbReference>
<name>A0A1Z5HTH1_9FIRM</name>
<protein>
    <submittedName>
        <fullName evidence="5">ArsR family transcriptional regulator</fullName>
    </submittedName>
</protein>
<dbReference type="Gene3D" id="1.10.10.10">
    <property type="entry name" value="Winged helix-like DNA-binding domain superfamily/Winged helix DNA-binding domain"/>
    <property type="match status" value="1"/>
</dbReference>
<dbReference type="Pfam" id="PF01022">
    <property type="entry name" value="HTH_5"/>
    <property type="match status" value="1"/>
</dbReference>
<comment type="caution">
    <text evidence="5">The sequence shown here is derived from an EMBL/GenBank/DDBJ whole genome shotgun (WGS) entry which is preliminary data.</text>
</comment>
<dbReference type="NCBIfam" id="NF033788">
    <property type="entry name" value="HTH_metalloreg"/>
    <property type="match status" value="1"/>
</dbReference>
<sequence length="141" mass="16671">MSVFDLSVNILTKMYAEGFMERYQKVFKALGEMTRLKIIKLLAVKSFCVCELAALLDMRQPRISQHLRVLKEAGLVTERKEAYWNYYSLNREYLKQVFEDFNVFLKEALEDHPDFKPVAARIKHLHEDNRVARTKAKLKSR</sequence>
<evidence type="ECO:0000256" key="1">
    <source>
        <dbReference type="ARBA" id="ARBA00023015"/>
    </source>
</evidence>
<keyword evidence="6" id="KW-1185">Reference proteome</keyword>
<dbReference type="GO" id="GO:0003700">
    <property type="term" value="F:DNA-binding transcription factor activity"/>
    <property type="evidence" value="ECO:0007669"/>
    <property type="project" value="InterPro"/>
</dbReference>
<dbReference type="InterPro" id="IPR011991">
    <property type="entry name" value="ArsR-like_HTH"/>
</dbReference>
<dbReference type="InterPro" id="IPR001845">
    <property type="entry name" value="HTH_ArsR_DNA-bd_dom"/>
</dbReference>
<dbReference type="AlphaFoldDB" id="A0A1Z5HTH1"/>
<organism evidence="5 6">
    <name type="scientific">Calderihabitans maritimus</name>
    <dbReference type="NCBI Taxonomy" id="1246530"/>
    <lineage>
        <taxon>Bacteria</taxon>
        <taxon>Bacillati</taxon>
        <taxon>Bacillota</taxon>
        <taxon>Clostridia</taxon>
        <taxon>Neomoorellales</taxon>
        <taxon>Calderihabitantaceae</taxon>
        <taxon>Calderihabitans</taxon>
    </lineage>
</organism>